<reference evidence="2" key="1">
    <citation type="submission" date="2020-09" db="EMBL/GenBank/DDBJ databases">
        <title>Genome-Enabled Discovery of Anthraquinone Biosynthesis in Senna tora.</title>
        <authorList>
            <person name="Kang S.-H."/>
            <person name="Pandey R.P."/>
            <person name="Lee C.-M."/>
            <person name="Sim J.-S."/>
            <person name="Jeong J.-T."/>
            <person name="Choi B.-S."/>
            <person name="Jung M."/>
            <person name="Ginzburg D."/>
            <person name="Zhao K."/>
            <person name="Won S.Y."/>
            <person name="Oh T.-J."/>
            <person name="Yu Y."/>
            <person name="Kim N.-H."/>
            <person name="Lee O.R."/>
            <person name="Lee T.-H."/>
            <person name="Bashyal P."/>
            <person name="Kim T.-S."/>
            <person name="Lee W.-H."/>
            <person name="Kawkins C."/>
            <person name="Kim C.-K."/>
            <person name="Kim J.S."/>
            <person name="Ahn B.O."/>
            <person name="Rhee S.Y."/>
            <person name="Sohng J.K."/>
        </authorList>
    </citation>
    <scope>NUCLEOTIDE SEQUENCE</scope>
    <source>
        <tissue evidence="2">Leaf</tissue>
    </source>
</reference>
<protein>
    <submittedName>
        <fullName evidence="2">Uncharacterized protein</fullName>
    </submittedName>
</protein>
<name>A0A835CGF9_9FABA</name>
<proteinExistence type="predicted"/>
<evidence type="ECO:0000313" key="3">
    <source>
        <dbReference type="Proteomes" id="UP000634136"/>
    </source>
</evidence>
<keyword evidence="3" id="KW-1185">Reference proteome</keyword>
<organism evidence="2 3">
    <name type="scientific">Senna tora</name>
    <dbReference type="NCBI Taxonomy" id="362788"/>
    <lineage>
        <taxon>Eukaryota</taxon>
        <taxon>Viridiplantae</taxon>
        <taxon>Streptophyta</taxon>
        <taxon>Embryophyta</taxon>
        <taxon>Tracheophyta</taxon>
        <taxon>Spermatophyta</taxon>
        <taxon>Magnoliopsida</taxon>
        <taxon>eudicotyledons</taxon>
        <taxon>Gunneridae</taxon>
        <taxon>Pentapetalae</taxon>
        <taxon>rosids</taxon>
        <taxon>fabids</taxon>
        <taxon>Fabales</taxon>
        <taxon>Fabaceae</taxon>
        <taxon>Caesalpinioideae</taxon>
        <taxon>Cassia clade</taxon>
        <taxon>Senna</taxon>
    </lineage>
</organism>
<sequence>MARHDLTHLPYGHEPHSSTISTRIPNYNLKRSV</sequence>
<gene>
    <name evidence="2" type="ORF">G2W53_004364</name>
</gene>
<evidence type="ECO:0000313" key="2">
    <source>
        <dbReference type="EMBL" id="KAF7842066.1"/>
    </source>
</evidence>
<accession>A0A835CGF9</accession>
<feature type="compositionally biased region" description="Polar residues" evidence="1">
    <location>
        <begin position="17"/>
        <end position="33"/>
    </location>
</feature>
<feature type="region of interest" description="Disordered" evidence="1">
    <location>
        <begin position="1"/>
        <end position="33"/>
    </location>
</feature>
<evidence type="ECO:0000256" key="1">
    <source>
        <dbReference type="SAM" id="MobiDB-lite"/>
    </source>
</evidence>
<feature type="compositionally biased region" description="Basic and acidic residues" evidence="1">
    <location>
        <begin position="1"/>
        <end position="16"/>
    </location>
</feature>
<dbReference type="AlphaFoldDB" id="A0A835CGF9"/>
<dbReference type="Proteomes" id="UP000634136">
    <property type="component" value="Unassembled WGS sequence"/>
</dbReference>
<dbReference type="EMBL" id="JAAIUW010000002">
    <property type="protein sequence ID" value="KAF7842066.1"/>
    <property type="molecule type" value="Genomic_DNA"/>
</dbReference>
<comment type="caution">
    <text evidence="2">The sequence shown here is derived from an EMBL/GenBank/DDBJ whole genome shotgun (WGS) entry which is preliminary data.</text>
</comment>